<keyword evidence="3" id="KW-1185">Reference proteome</keyword>
<dbReference type="PANTHER" id="PTHR10830">
    <property type="entry name" value="DOLICHYL-DIPHOSPHOOLIGOSACCHARIDE--PROTEIN GLYCOSYLTRANSFERASE 48 KDA SUBUNIT"/>
    <property type="match status" value="1"/>
</dbReference>
<feature type="compositionally biased region" description="Basic and acidic residues" evidence="1">
    <location>
        <begin position="254"/>
        <end position="263"/>
    </location>
</feature>
<protein>
    <submittedName>
        <fullName evidence="2">Uncharacterized protein</fullName>
    </submittedName>
</protein>
<dbReference type="PANTHER" id="PTHR10830:SF0">
    <property type="entry name" value="DOLICHYL-DIPHOSPHOOLIGOSACCHARIDE--PROTEIN GLYCOSYLTRANSFERASE 48 KDA SUBUNIT"/>
    <property type="match status" value="1"/>
</dbReference>
<sequence>MMKQNNGILQEMLRKLKLLSAHLGILDGNEISEASEVAAQQDPPEMEIHQMFDGLSTPTNTKIVDKTIQDRFGGSIDVVGIINCVDFGHDLVIAAEVNASGLIREVATEYGVGFDVDHVTMVIDHTGYTVSEIEGGHTLIASGMILESKEIIAPVFFSGHWSLIEVWFCNVLSFNCPDRRSKEQPRFSGLNRLRSQVKTDKKRAYSMWPVRNHLPLCSEEKASKSARKPWCFNGFKKWRRNDSKSETSPLPLYERSDSEAFMG</sequence>
<gene>
    <name evidence="2" type="ORF">V6N11_010356</name>
</gene>
<comment type="caution">
    <text evidence="2">The sequence shown here is derived from an EMBL/GenBank/DDBJ whole genome shotgun (WGS) entry which is preliminary data.</text>
</comment>
<organism evidence="2 3">
    <name type="scientific">Hibiscus sabdariffa</name>
    <name type="common">roselle</name>
    <dbReference type="NCBI Taxonomy" id="183260"/>
    <lineage>
        <taxon>Eukaryota</taxon>
        <taxon>Viridiplantae</taxon>
        <taxon>Streptophyta</taxon>
        <taxon>Embryophyta</taxon>
        <taxon>Tracheophyta</taxon>
        <taxon>Spermatophyta</taxon>
        <taxon>Magnoliopsida</taxon>
        <taxon>eudicotyledons</taxon>
        <taxon>Gunneridae</taxon>
        <taxon>Pentapetalae</taxon>
        <taxon>rosids</taxon>
        <taxon>malvids</taxon>
        <taxon>Malvales</taxon>
        <taxon>Malvaceae</taxon>
        <taxon>Malvoideae</taxon>
        <taxon>Hibiscus</taxon>
    </lineage>
</organism>
<evidence type="ECO:0000313" key="2">
    <source>
        <dbReference type="EMBL" id="KAK9020330.1"/>
    </source>
</evidence>
<dbReference type="Proteomes" id="UP001396334">
    <property type="component" value="Unassembled WGS sequence"/>
</dbReference>
<dbReference type="InterPro" id="IPR005013">
    <property type="entry name" value="DDOST_48_kDa_subunit"/>
</dbReference>
<feature type="region of interest" description="Disordered" evidence="1">
    <location>
        <begin position="241"/>
        <end position="263"/>
    </location>
</feature>
<dbReference type="EMBL" id="JBBPBN010000016">
    <property type="protein sequence ID" value="KAK9020330.1"/>
    <property type="molecule type" value="Genomic_DNA"/>
</dbReference>
<name>A0ABR2S5I3_9ROSI</name>
<proteinExistence type="predicted"/>
<reference evidence="2 3" key="1">
    <citation type="journal article" date="2024" name="G3 (Bethesda)">
        <title>Genome assembly of Hibiscus sabdariffa L. provides insights into metabolisms of medicinal natural products.</title>
        <authorList>
            <person name="Kim T."/>
        </authorList>
    </citation>
    <scope>NUCLEOTIDE SEQUENCE [LARGE SCALE GENOMIC DNA]</scope>
    <source>
        <strain evidence="2">TK-2024</strain>
        <tissue evidence="2">Old leaves</tissue>
    </source>
</reference>
<evidence type="ECO:0000256" key="1">
    <source>
        <dbReference type="SAM" id="MobiDB-lite"/>
    </source>
</evidence>
<evidence type="ECO:0000313" key="3">
    <source>
        <dbReference type="Proteomes" id="UP001396334"/>
    </source>
</evidence>
<accession>A0ABR2S5I3</accession>